<keyword evidence="16" id="KW-1267">Proteomics identification</keyword>
<dbReference type="GO" id="GO:0005525">
    <property type="term" value="F:GTP binding"/>
    <property type="evidence" value="ECO:0007669"/>
    <property type="project" value="UniProtKB-UniRule"/>
</dbReference>
<dbReference type="PROSITE" id="PS00513">
    <property type="entry name" value="ADENYLOSUCCIN_SYN_2"/>
    <property type="match status" value="1"/>
</dbReference>
<evidence type="ECO:0000313" key="14">
    <source>
        <dbReference type="Proteomes" id="UP000002494"/>
    </source>
</evidence>
<organism evidence="13 14">
    <name type="scientific">Rattus norvegicus</name>
    <name type="common">Rat</name>
    <dbReference type="NCBI Taxonomy" id="10116"/>
    <lineage>
        <taxon>Eukaryota</taxon>
        <taxon>Metazoa</taxon>
        <taxon>Chordata</taxon>
        <taxon>Craniata</taxon>
        <taxon>Vertebrata</taxon>
        <taxon>Euteleostomi</taxon>
        <taxon>Mammalia</taxon>
        <taxon>Eutheria</taxon>
        <taxon>Euarchontoglires</taxon>
        <taxon>Glires</taxon>
        <taxon>Rodentia</taxon>
        <taxon>Myomorpha</taxon>
        <taxon>Muroidea</taxon>
        <taxon>Muridae</taxon>
        <taxon>Murinae</taxon>
        <taxon>Rattus</taxon>
    </lineage>
</organism>
<feature type="binding site" evidence="9">
    <location>
        <position position="70"/>
    </location>
    <ligand>
        <name>Mg(2+)</name>
        <dbReference type="ChEBI" id="CHEBI:18420"/>
    </ligand>
</feature>
<reference evidence="13" key="1">
    <citation type="submission" date="2024-01" db="EMBL/GenBank/DDBJ databases">
        <title>GRCr8: a new rat reference genome assembly contstructed from accurate long reads and long range scaffolding.</title>
        <authorList>
            <person name="Doris P.A."/>
            <person name="Kalbfleisch T."/>
            <person name="Li K."/>
            <person name="Howe K."/>
            <person name="Wood J."/>
        </authorList>
    </citation>
    <scope>NUCLEOTIDE SEQUENCE [LARGE SCALE GENOMIC DNA]</scope>
    <source>
        <strain evidence="13">Brown Norway</strain>
    </source>
</reference>
<feature type="active site" evidence="10">
    <location>
        <position position="153"/>
    </location>
</feature>
<dbReference type="GO" id="GO:0005737">
    <property type="term" value="C:cytoplasm"/>
    <property type="evidence" value="ECO:0007669"/>
    <property type="project" value="UniProtKB-SubCell"/>
</dbReference>
<reference evidence="13" key="3">
    <citation type="submission" date="2025-09" db="UniProtKB">
        <authorList>
            <consortium name="Ensembl"/>
        </authorList>
    </citation>
    <scope>IDENTIFICATION</scope>
    <source>
        <strain evidence="13">Brown Norway</strain>
    </source>
</reference>
<comment type="cofactor">
    <cofactor evidence="9">
        <name>Mg(2+)</name>
        <dbReference type="ChEBI" id="CHEBI:18420"/>
    </cofactor>
    <text evidence="9">Binds 1 Mg(2+) ion per subunit.</text>
</comment>
<comment type="subcellular location">
    <subcellularLocation>
        <location evidence="9">Cytoplasm</location>
    </subcellularLocation>
</comment>
<keyword evidence="7 9" id="KW-0342">GTP-binding</keyword>
<comment type="function">
    <text evidence="11">Plays an important role in the de novo pathway of purine nucleotide biosynthesis.</text>
</comment>
<evidence type="ECO:0000256" key="8">
    <source>
        <dbReference type="ARBA" id="ARBA00050432"/>
    </source>
</evidence>
<dbReference type="GO" id="GO:0000287">
    <property type="term" value="F:magnesium ion binding"/>
    <property type="evidence" value="ECO:0007669"/>
    <property type="project" value="UniProtKB-UniRule"/>
</dbReference>
<keyword evidence="9" id="KW-0963">Cytoplasm</keyword>
<dbReference type="InterPro" id="IPR001114">
    <property type="entry name" value="Adenylosuccinate_synthetase"/>
</dbReference>
<dbReference type="PANTHER" id="PTHR11846:SF2">
    <property type="entry name" value="ADENYLOSUCCINATE SYNTHETASE ISOZYME 1"/>
    <property type="match status" value="1"/>
</dbReference>
<feature type="binding site" evidence="9">
    <location>
        <begin position="70"/>
        <end position="72"/>
    </location>
    <ligand>
        <name>GTP</name>
        <dbReference type="ChEBI" id="CHEBI:37565"/>
    </ligand>
</feature>
<keyword evidence="3 9" id="KW-0479">Metal-binding</keyword>
<feature type="binding site" evidence="9">
    <location>
        <position position="43"/>
    </location>
    <ligand>
        <name>Mg(2+)</name>
        <dbReference type="ChEBI" id="CHEBI:18420"/>
    </ligand>
</feature>
<feature type="active site" description="Proton acceptor" evidence="9">
    <location>
        <position position="43"/>
    </location>
</feature>
<protein>
    <recommendedName>
        <fullName evidence="9 11">Adenylosuccinate synthetase</fullName>
        <shortName evidence="9">AMPSase</shortName>
        <shortName evidence="9">AdSS</shortName>
        <ecNumber evidence="9 11">6.3.4.4</ecNumber>
    </recommendedName>
    <alternativeName>
        <fullName evidence="9">IMP--aspartate ligase</fullName>
    </alternativeName>
</protein>
<comment type="similarity">
    <text evidence="9 11">Belongs to the adenylosuccinate synthetase family.</text>
</comment>
<dbReference type="EC" id="6.3.4.4" evidence="9 11"/>
<feature type="binding site" evidence="9">
    <location>
        <begin position="42"/>
        <end position="48"/>
    </location>
    <ligand>
        <name>GTP</name>
        <dbReference type="ChEBI" id="CHEBI:37565"/>
    </ligand>
</feature>
<proteinExistence type="evidence at protein level"/>
<sequence length="460" mass="50261">MSGTRASNDRPPGTGGVKRGRLQQEAAATGSRVTVVLGAQWGDEGKGKVVDLLATDADIVSRCQGGNNAGHTVVVDGKEYDFHLLPSGIINTKAVSFIGNGVVIHLPGLFEEAEKNEKKGRPPMAFQAPQQHPLCVFSIGTTKKGIGPTYSSKAARTGLRICDLLSDFDEFSARFKNLAHQHQSMFPTLEIDVEGQLKRLKGFAERIRPMVRDGVYFMYEALHGPPKKILVEGANAALLDIDFGTYPFVTSSNCTVGGVCTGLGIPPQNIGDVYGVVKAYTTRVGIGAFPTEQINEIGDLLQNRGHEWGVTTGRKRRCGWLDLMILRYAHMVNGFTALALTKLDILDVLSEIKVGISYKLNGKRIPYFPANQEILQKVEVEYETLPGWKADTTGARKWEDLPPQAQSYVRFVENHLGVWAGLAGQRTPGLCLPSPGIIRVLHQASIVTWALGIKLRFLWL</sequence>
<dbReference type="Ensembl" id="ENSRNOT00000112639.2">
    <property type="protein sequence ID" value="ENSRNOP00000082793.1"/>
    <property type="gene ID" value="ENSRNOG00000046763.5"/>
</dbReference>
<keyword evidence="4 9" id="KW-0547">Nucleotide-binding</keyword>
<feature type="binding site" evidence="9">
    <location>
        <position position="316"/>
    </location>
    <ligand>
        <name>GTP</name>
        <dbReference type="ChEBI" id="CHEBI:37565"/>
    </ligand>
</feature>
<evidence type="ECO:0000256" key="1">
    <source>
        <dbReference type="ARBA" id="ARBA00011738"/>
    </source>
</evidence>
<dbReference type="OrthoDB" id="10265645at2759"/>
<dbReference type="InterPro" id="IPR042111">
    <property type="entry name" value="Adenylosuccinate_synth_dom3"/>
</dbReference>
<feature type="binding site" evidence="9">
    <location>
        <begin position="342"/>
        <end position="344"/>
    </location>
    <ligand>
        <name>GTP</name>
        <dbReference type="ChEBI" id="CHEBI:37565"/>
    </ligand>
</feature>
<dbReference type="InterPro" id="IPR018220">
    <property type="entry name" value="Adenylosuccin_syn_GTP-bd"/>
</dbReference>
<dbReference type="CDD" id="cd03108">
    <property type="entry name" value="AdSS"/>
    <property type="match status" value="1"/>
</dbReference>
<feature type="binding site" evidence="9">
    <location>
        <begin position="43"/>
        <end position="46"/>
    </location>
    <ligand>
        <name>IMP</name>
        <dbReference type="ChEBI" id="CHEBI:58053"/>
    </ligand>
</feature>
<dbReference type="SMART" id="SM00788">
    <property type="entry name" value="Adenylsucc_synt"/>
    <property type="match status" value="1"/>
</dbReference>
<dbReference type="GO" id="GO:0044209">
    <property type="term" value="P:AMP salvage"/>
    <property type="evidence" value="ECO:0007669"/>
    <property type="project" value="Ensembl"/>
</dbReference>
<keyword evidence="6 9" id="KW-0460">Magnesium</keyword>
<dbReference type="Gene3D" id="3.40.440.10">
    <property type="entry name" value="Adenylosuccinate Synthetase, subunit A, domain 1"/>
    <property type="match status" value="1"/>
</dbReference>
<dbReference type="FunFam" id="1.10.300.10:FF:000002">
    <property type="entry name" value="Adenylosuccinate synthetase, chloroplastic"/>
    <property type="match status" value="1"/>
</dbReference>
<dbReference type="AGR" id="RGD:1590342"/>
<evidence type="ECO:0000256" key="5">
    <source>
        <dbReference type="ARBA" id="ARBA00022755"/>
    </source>
</evidence>
<evidence type="ECO:0000256" key="2">
    <source>
        <dbReference type="ARBA" id="ARBA00022598"/>
    </source>
</evidence>
<evidence type="ECO:0000256" key="7">
    <source>
        <dbReference type="ARBA" id="ARBA00023134"/>
    </source>
</evidence>
<evidence type="ECO:0000256" key="4">
    <source>
        <dbReference type="ARBA" id="ARBA00022741"/>
    </source>
</evidence>
<evidence type="ECO:0000256" key="9">
    <source>
        <dbReference type="HAMAP-Rule" id="MF_03125"/>
    </source>
</evidence>
<evidence type="ECO:0000256" key="10">
    <source>
        <dbReference type="PROSITE-ProRule" id="PRU10134"/>
    </source>
</evidence>
<dbReference type="GeneTree" id="ENSGT00390000015553"/>
<dbReference type="Proteomes" id="UP000002494">
    <property type="component" value="Chromosome 6"/>
</dbReference>
<evidence type="ECO:0000256" key="11">
    <source>
        <dbReference type="RuleBase" id="RU000520"/>
    </source>
</evidence>
<dbReference type="SUPFAM" id="SSF52540">
    <property type="entry name" value="P-loop containing nucleoside triphosphate hydrolases"/>
    <property type="match status" value="1"/>
</dbReference>
<dbReference type="RGD" id="1590342">
    <property type="gene designation" value="Adss1"/>
</dbReference>
<comment type="catalytic activity">
    <reaction evidence="8 9 11">
        <text>IMP + L-aspartate + GTP = N(6)-(1,2-dicarboxyethyl)-AMP + GDP + phosphate + 2 H(+)</text>
        <dbReference type="Rhea" id="RHEA:15753"/>
        <dbReference type="ChEBI" id="CHEBI:15378"/>
        <dbReference type="ChEBI" id="CHEBI:29991"/>
        <dbReference type="ChEBI" id="CHEBI:37565"/>
        <dbReference type="ChEBI" id="CHEBI:43474"/>
        <dbReference type="ChEBI" id="CHEBI:57567"/>
        <dbReference type="ChEBI" id="CHEBI:58053"/>
        <dbReference type="ChEBI" id="CHEBI:58189"/>
        <dbReference type="EC" id="6.3.4.4"/>
    </reaction>
</comment>
<evidence type="ECO:0000313" key="13">
    <source>
        <dbReference type="Ensembl" id="ENSRNOP00000082793.1"/>
    </source>
</evidence>
<dbReference type="Gene3D" id="1.10.300.10">
    <property type="entry name" value="Adenylosuccinate Synthetase, subunit A, domain 2"/>
    <property type="match status" value="1"/>
</dbReference>
<name>A0A8I6G9X7_RAT</name>
<feature type="binding site" evidence="9">
    <location>
        <position position="142"/>
    </location>
    <ligand>
        <name>IMP</name>
        <dbReference type="ChEBI" id="CHEBI:58053"/>
    </ligand>
</feature>
<feature type="binding site" evidence="9">
    <location>
        <position position="235"/>
    </location>
    <ligand>
        <name>IMP</name>
        <dbReference type="ChEBI" id="CHEBI:58053"/>
    </ligand>
</feature>
<dbReference type="GO" id="GO:0044208">
    <property type="term" value="P:'de novo' AMP biosynthetic process"/>
    <property type="evidence" value="ECO:0007669"/>
    <property type="project" value="UniProtKB-UniRule"/>
</dbReference>
<dbReference type="InterPro" id="IPR033128">
    <property type="entry name" value="Adenylosuccin_syn_Lys_AS"/>
</dbReference>
<comment type="function">
    <text evidence="9">Plays an important role in the de novo pathway and in the salvage pathway of purine nucleotide biosynthesis. Catalyzes the first commited step in the biosynthesis of AMP from IMP.</text>
</comment>
<evidence type="ECO:0007829" key="16">
    <source>
        <dbReference type="PeptideAtlas" id="A0A8I6G9X7"/>
    </source>
</evidence>
<evidence type="ECO:0000256" key="3">
    <source>
        <dbReference type="ARBA" id="ARBA00022723"/>
    </source>
</evidence>
<gene>
    <name evidence="13 15" type="primary">Adss1</name>
</gene>
<reference evidence="13" key="2">
    <citation type="submission" date="2025-08" db="UniProtKB">
        <authorList>
            <consortium name="Ensembl"/>
        </authorList>
    </citation>
    <scope>IDENTIFICATION</scope>
    <source>
        <strain evidence="13">Brown Norway</strain>
    </source>
</reference>
<dbReference type="PROSITE" id="PS01266">
    <property type="entry name" value="ADENYLOSUCCIN_SYN_1"/>
    <property type="match status" value="1"/>
</dbReference>
<comment type="pathway">
    <text evidence="9 11">Purine metabolism; AMP biosynthesis via de novo pathway; AMP from IMP: step 1/2.</text>
</comment>
<feature type="binding site" evidence="9">
    <location>
        <position position="314"/>
    </location>
    <ligand>
        <name>IMP</name>
        <dbReference type="ChEBI" id="CHEBI:58053"/>
    </ligand>
</feature>
<accession>A0A8I6G9X7</accession>
<dbReference type="GO" id="GO:0004019">
    <property type="term" value="F:adenylosuccinate synthase activity"/>
    <property type="evidence" value="ECO:0007669"/>
    <property type="project" value="UniProtKB-UniRule"/>
</dbReference>
<evidence type="ECO:0000313" key="15">
    <source>
        <dbReference type="RGD" id="1590342"/>
    </source>
</evidence>
<dbReference type="AlphaFoldDB" id="A0A8I6G9X7"/>
<dbReference type="InterPro" id="IPR027417">
    <property type="entry name" value="P-loop_NTPase"/>
</dbReference>
<dbReference type="PANTHER" id="PTHR11846">
    <property type="entry name" value="ADENYLOSUCCINATE SYNTHETASE"/>
    <property type="match status" value="1"/>
</dbReference>
<dbReference type="Reactome" id="R-RNO-73817">
    <property type="pathway name" value="Purine ribonucleoside monophosphate biosynthesis"/>
</dbReference>
<dbReference type="Gene3D" id="3.90.170.10">
    <property type="entry name" value="Adenylosuccinate Synthetase, subunit A, domain 3"/>
    <property type="match status" value="1"/>
</dbReference>
<dbReference type="UniPathway" id="UPA00075">
    <property type="reaction ID" value="UER00335"/>
</dbReference>
<keyword evidence="14" id="KW-1185">Reference proteome</keyword>
<dbReference type="FunFam" id="3.90.170.10:FF:000001">
    <property type="entry name" value="Adenylosuccinate synthetase"/>
    <property type="match status" value="1"/>
</dbReference>
<keyword evidence="5 9" id="KW-0658">Purine biosynthesis</keyword>
<dbReference type="HAMAP" id="MF_00011">
    <property type="entry name" value="Adenylosucc_synth"/>
    <property type="match status" value="1"/>
</dbReference>
<evidence type="ECO:0000256" key="6">
    <source>
        <dbReference type="ARBA" id="ARBA00022842"/>
    </source>
</evidence>
<feature type="region of interest" description="Disordered" evidence="12">
    <location>
        <begin position="1"/>
        <end position="24"/>
    </location>
</feature>
<feature type="binding site" evidence="9">
    <location>
        <position position="250"/>
    </location>
    <ligand>
        <name>IMP</name>
        <dbReference type="ChEBI" id="CHEBI:58053"/>
    </ligand>
</feature>
<dbReference type="InterPro" id="IPR042109">
    <property type="entry name" value="Adenylosuccinate_synth_dom1"/>
</dbReference>
<feature type="active site" description="Proton donor" evidence="9">
    <location>
        <position position="71"/>
    </location>
</feature>
<dbReference type="InterPro" id="IPR042110">
    <property type="entry name" value="Adenylosuccinate_synth_dom2"/>
</dbReference>
<dbReference type="Pfam" id="PF00709">
    <property type="entry name" value="Adenylsucc_synt"/>
    <property type="match status" value="1"/>
</dbReference>
<feature type="binding site" evidence="9">
    <location>
        <position position="156"/>
    </location>
    <ligand>
        <name>IMP</name>
        <dbReference type="ChEBI" id="CHEBI:58053"/>
        <note>ligand shared between dimeric partners</note>
    </ligand>
</feature>
<feature type="binding site" evidence="9">
    <location>
        <begin position="310"/>
        <end position="316"/>
    </location>
    <ligand>
        <name>substrate</name>
    </ligand>
</feature>
<comment type="subunit">
    <text evidence="1 9">Homodimer.</text>
</comment>
<evidence type="ECO:0000256" key="12">
    <source>
        <dbReference type="SAM" id="MobiDB-lite"/>
    </source>
</evidence>
<keyword evidence="2 9" id="KW-0436">Ligase</keyword>
<comment type="caution">
    <text evidence="9">Lacks conserved residue(s) required for the propagation of feature annotation.</text>
</comment>
<feature type="binding site" evidence="9">
    <location>
        <begin position="68"/>
        <end position="71"/>
    </location>
    <ligand>
        <name>IMP</name>
        <dbReference type="ChEBI" id="CHEBI:58053"/>
    </ligand>
</feature>